<organism evidence="1 2">
    <name type="scientific">Araneus ventricosus</name>
    <name type="common">Orbweaver spider</name>
    <name type="synonym">Epeira ventricosa</name>
    <dbReference type="NCBI Taxonomy" id="182803"/>
    <lineage>
        <taxon>Eukaryota</taxon>
        <taxon>Metazoa</taxon>
        <taxon>Ecdysozoa</taxon>
        <taxon>Arthropoda</taxon>
        <taxon>Chelicerata</taxon>
        <taxon>Arachnida</taxon>
        <taxon>Araneae</taxon>
        <taxon>Araneomorphae</taxon>
        <taxon>Entelegynae</taxon>
        <taxon>Araneoidea</taxon>
        <taxon>Araneidae</taxon>
        <taxon>Araneus</taxon>
    </lineage>
</organism>
<comment type="caution">
    <text evidence="1">The sequence shown here is derived from an EMBL/GenBank/DDBJ whole genome shotgun (WGS) entry which is preliminary data.</text>
</comment>
<proteinExistence type="predicted"/>
<protein>
    <submittedName>
        <fullName evidence="1">Uncharacterized protein</fullName>
    </submittedName>
</protein>
<evidence type="ECO:0000313" key="2">
    <source>
        <dbReference type="Proteomes" id="UP000499080"/>
    </source>
</evidence>
<dbReference type="Proteomes" id="UP000499080">
    <property type="component" value="Unassembled WGS sequence"/>
</dbReference>
<keyword evidence="2" id="KW-1185">Reference proteome</keyword>
<sequence length="111" mass="13237">MFLVDRNNRPFVKINFKIPARNTKFNHWVLTVEPEIFSTLMAKEGLYFQFSRLRFTDFINVKLCKQCFGYGHNIKYREDREKVHRDVTSVGNLNPKLWKAIVDDLNVISVR</sequence>
<dbReference type="EMBL" id="BGPR01081666">
    <property type="protein sequence ID" value="GBL83905.1"/>
    <property type="molecule type" value="Genomic_DNA"/>
</dbReference>
<evidence type="ECO:0000313" key="1">
    <source>
        <dbReference type="EMBL" id="GBL83905.1"/>
    </source>
</evidence>
<gene>
    <name evidence="1" type="ORF">AVEN_263601_1</name>
</gene>
<reference evidence="1 2" key="1">
    <citation type="journal article" date="2019" name="Sci. Rep.">
        <title>Orb-weaving spider Araneus ventricosus genome elucidates the spidroin gene catalogue.</title>
        <authorList>
            <person name="Kono N."/>
            <person name="Nakamura H."/>
            <person name="Ohtoshi R."/>
            <person name="Moran D.A.P."/>
            <person name="Shinohara A."/>
            <person name="Yoshida Y."/>
            <person name="Fujiwara M."/>
            <person name="Mori M."/>
            <person name="Tomita M."/>
            <person name="Arakawa K."/>
        </authorList>
    </citation>
    <scope>NUCLEOTIDE SEQUENCE [LARGE SCALE GENOMIC DNA]</scope>
</reference>
<name>A0A4Y2AXK1_ARAVE</name>
<dbReference type="AlphaFoldDB" id="A0A4Y2AXK1"/>
<accession>A0A4Y2AXK1</accession>